<organism evidence="3 4">
    <name type="scientific">Fluctibacter halophilus</name>
    <dbReference type="NCBI Taxonomy" id="226011"/>
    <lineage>
        <taxon>Bacteria</taxon>
        <taxon>Pseudomonadati</taxon>
        <taxon>Pseudomonadota</taxon>
        <taxon>Gammaproteobacteria</taxon>
        <taxon>Alteromonadales</taxon>
        <taxon>Alteromonadaceae</taxon>
        <taxon>Fluctibacter</taxon>
    </lineage>
</organism>
<feature type="domain" description="Guanylate cyclase" evidence="2">
    <location>
        <begin position="104"/>
        <end position="237"/>
    </location>
</feature>
<evidence type="ECO:0000313" key="4">
    <source>
        <dbReference type="Proteomes" id="UP001520878"/>
    </source>
</evidence>
<sequence length="361" mass="40783">MQEVLLHPFTLTLMALLMVTTTLAVWFGVREYHRRLRKLQSDTDLEGYIAMASESDLRFRHSADEAQRLTQTFQKFVPRQFVEHFAKHGSDTLELGHADEDDVAILFCDIRGFTGLSEKMTPQELMKFLNSYFLRMNDPIHQNGGFIDKFIGDAIMALFDHPDGTNADKARDALKAAVDLRYALNIYNRHRGNSGYPPINIGIGAHFGPVIIGTVGSDDRMDTTVIGDSVNIANRLESLAPKFSADIIVSAQLLDTANAGNDFSFRLLDWVRVKGRERPVEIYEILNHLPPDEQRARLASADLISKGLKARIARDWDTAIDYFEKAQIISLKDPLPAHHLAHCQRMRLQVLPKDWDGALDL</sequence>
<dbReference type="Pfam" id="PF00211">
    <property type="entry name" value="Guanylate_cyc"/>
    <property type="match status" value="1"/>
</dbReference>
<dbReference type="RefSeq" id="WP_229161533.1">
    <property type="nucleotide sequence ID" value="NZ_JAJEWP010000004.1"/>
</dbReference>
<dbReference type="Proteomes" id="UP001520878">
    <property type="component" value="Unassembled WGS sequence"/>
</dbReference>
<accession>A0ABS8GBG1</accession>
<keyword evidence="4" id="KW-1185">Reference proteome</keyword>
<dbReference type="PANTHER" id="PTHR43081:SF1">
    <property type="entry name" value="ADENYLATE CYCLASE, TERMINAL-DIFFERENTIATION SPECIFIC"/>
    <property type="match status" value="1"/>
</dbReference>
<protein>
    <submittedName>
        <fullName evidence="3">Adenylate/guanylate cyclase domain-containing protein</fullName>
    </submittedName>
</protein>
<comment type="caution">
    <text evidence="3">The sequence shown here is derived from an EMBL/GenBank/DDBJ whole genome shotgun (WGS) entry which is preliminary data.</text>
</comment>
<evidence type="ECO:0000256" key="1">
    <source>
        <dbReference type="SAM" id="Phobius"/>
    </source>
</evidence>
<keyword evidence="1" id="KW-0812">Transmembrane</keyword>
<dbReference type="PANTHER" id="PTHR43081">
    <property type="entry name" value="ADENYLATE CYCLASE, TERMINAL-DIFFERENTIATION SPECIFIC-RELATED"/>
    <property type="match status" value="1"/>
</dbReference>
<evidence type="ECO:0000259" key="2">
    <source>
        <dbReference type="PROSITE" id="PS50125"/>
    </source>
</evidence>
<evidence type="ECO:0000313" key="3">
    <source>
        <dbReference type="EMBL" id="MCC2617406.1"/>
    </source>
</evidence>
<name>A0ABS8GBG1_9ALTE</name>
<keyword evidence="1" id="KW-0472">Membrane</keyword>
<gene>
    <name evidence="3" type="ORF">LJ739_14230</name>
</gene>
<keyword evidence="1" id="KW-1133">Transmembrane helix</keyword>
<feature type="transmembrane region" description="Helical" evidence="1">
    <location>
        <begin position="6"/>
        <end position="29"/>
    </location>
</feature>
<dbReference type="SMART" id="SM00044">
    <property type="entry name" value="CYCc"/>
    <property type="match status" value="1"/>
</dbReference>
<dbReference type="EMBL" id="JAJEWP010000004">
    <property type="protein sequence ID" value="MCC2617406.1"/>
    <property type="molecule type" value="Genomic_DNA"/>
</dbReference>
<dbReference type="InterPro" id="IPR050697">
    <property type="entry name" value="Adenylyl/Guanylyl_Cyclase_3/4"/>
</dbReference>
<dbReference type="InterPro" id="IPR001054">
    <property type="entry name" value="A/G_cyclase"/>
</dbReference>
<reference evidence="3 4" key="1">
    <citation type="submission" date="2021-10" db="EMBL/GenBank/DDBJ databases">
        <title>Draft genome of Aestuariibacter halophilus JC2043.</title>
        <authorList>
            <person name="Emsley S.A."/>
            <person name="Pfannmuller K.M."/>
            <person name="Ushijima B."/>
            <person name="Saw J.H."/>
            <person name="Videau P."/>
        </authorList>
    </citation>
    <scope>NUCLEOTIDE SEQUENCE [LARGE SCALE GENOMIC DNA]</scope>
    <source>
        <strain evidence="3 4">JC2043</strain>
    </source>
</reference>
<proteinExistence type="predicted"/>
<dbReference type="Gene3D" id="3.30.70.1230">
    <property type="entry name" value="Nucleotide cyclase"/>
    <property type="match status" value="1"/>
</dbReference>
<dbReference type="PROSITE" id="PS50125">
    <property type="entry name" value="GUANYLATE_CYCLASE_2"/>
    <property type="match status" value="1"/>
</dbReference>
<dbReference type="SUPFAM" id="SSF55073">
    <property type="entry name" value="Nucleotide cyclase"/>
    <property type="match status" value="1"/>
</dbReference>
<dbReference type="InterPro" id="IPR029787">
    <property type="entry name" value="Nucleotide_cyclase"/>
</dbReference>
<dbReference type="CDD" id="cd07302">
    <property type="entry name" value="CHD"/>
    <property type="match status" value="1"/>
</dbReference>